<dbReference type="Gene3D" id="1.10.150.130">
    <property type="match status" value="1"/>
</dbReference>
<keyword evidence="4" id="KW-1185">Reference proteome</keyword>
<protein>
    <submittedName>
        <fullName evidence="3">(diamondback moth) hypothetical protein</fullName>
    </submittedName>
</protein>
<dbReference type="AlphaFoldDB" id="A0A8S4GGP5"/>
<proteinExistence type="predicted"/>
<keyword evidence="1" id="KW-0238">DNA-binding</keyword>
<dbReference type="GO" id="GO:0003677">
    <property type="term" value="F:DNA binding"/>
    <property type="evidence" value="ECO:0007669"/>
    <property type="project" value="UniProtKB-KW"/>
</dbReference>
<sequence length="207" mass="23892">VASLTKSTKSQYNTSLKQWWNYCCLNNVNFYNVKISSLLDFLTQCYQSGSSYGSLNSHRSAISLISVNAIGNDEKLKRFFKGVFKMRPTFPRYNITWDPNIVLDYLSNQYPNDSLSLEQLSKKCVVLLALATGHRTQTLSLIKIKNILEFSDKIVIPIIIIIIIIIYLITKVYNIFFAYLVILKLVTVCTTTSHFSRLQLIEKRTYY</sequence>
<feature type="non-terminal residue" evidence="3">
    <location>
        <position position="1"/>
    </location>
</feature>
<evidence type="ECO:0000256" key="1">
    <source>
        <dbReference type="ARBA" id="ARBA00023125"/>
    </source>
</evidence>
<gene>
    <name evidence="3" type="ORF">PLXY2_LOCUS16301</name>
</gene>
<dbReference type="EMBL" id="CAJHNJ030000489">
    <property type="protein sequence ID" value="CAG9138048.1"/>
    <property type="molecule type" value="Genomic_DNA"/>
</dbReference>
<reference evidence="3" key="1">
    <citation type="submission" date="2020-11" db="EMBL/GenBank/DDBJ databases">
        <authorList>
            <person name="Whiteford S."/>
        </authorList>
    </citation>
    <scope>NUCLEOTIDE SEQUENCE</scope>
</reference>
<feature type="transmembrane region" description="Helical" evidence="2">
    <location>
        <begin position="176"/>
        <end position="195"/>
    </location>
</feature>
<evidence type="ECO:0000313" key="4">
    <source>
        <dbReference type="Proteomes" id="UP000653454"/>
    </source>
</evidence>
<name>A0A8S4GGP5_PLUXY</name>
<organism evidence="3 4">
    <name type="scientific">Plutella xylostella</name>
    <name type="common">Diamondback moth</name>
    <name type="synonym">Plutella maculipennis</name>
    <dbReference type="NCBI Taxonomy" id="51655"/>
    <lineage>
        <taxon>Eukaryota</taxon>
        <taxon>Metazoa</taxon>
        <taxon>Ecdysozoa</taxon>
        <taxon>Arthropoda</taxon>
        <taxon>Hexapoda</taxon>
        <taxon>Insecta</taxon>
        <taxon>Pterygota</taxon>
        <taxon>Neoptera</taxon>
        <taxon>Endopterygota</taxon>
        <taxon>Lepidoptera</taxon>
        <taxon>Glossata</taxon>
        <taxon>Ditrysia</taxon>
        <taxon>Yponomeutoidea</taxon>
        <taxon>Plutellidae</taxon>
        <taxon>Plutella</taxon>
    </lineage>
</organism>
<dbReference type="SUPFAM" id="SSF47823">
    <property type="entry name" value="lambda integrase-like, N-terminal domain"/>
    <property type="match status" value="1"/>
</dbReference>
<dbReference type="PANTHER" id="PTHR35617">
    <property type="entry name" value="PHAGE_INTEGRASE DOMAIN-CONTAINING PROTEIN"/>
    <property type="match status" value="1"/>
</dbReference>
<dbReference type="InterPro" id="IPR010998">
    <property type="entry name" value="Integrase_recombinase_N"/>
</dbReference>
<keyword evidence="2" id="KW-0472">Membrane</keyword>
<dbReference type="PANTHER" id="PTHR35617:SF3">
    <property type="entry name" value="CORE-BINDING (CB) DOMAIN-CONTAINING PROTEIN"/>
    <property type="match status" value="1"/>
</dbReference>
<keyword evidence="2" id="KW-0812">Transmembrane</keyword>
<evidence type="ECO:0000256" key="2">
    <source>
        <dbReference type="SAM" id="Phobius"/>
    </source>
</evidence>
<keyword evidence="2" id="KW-1133">Transmembrane helix</keyword>
<evidence type="ECO:0000313" key="3">
    <source>
        <dbReference type="EMBL" id="CAG9138048.1"/>
    </source>
</evidence>
<accession>A0A8S4GGP5</accession>
<dbReference type="Proteomes" id="UP000653454">
    <property type="component" value="Unassembled WGS sequence"/>
</dbReference>
<comment type="caution">
    <text evidence="3">The sequence shown here is derived from an EMBL/GenBank/DDBJ whole genome shotgun (WGS) entry which is preliminary data.</text>
</comment>
<feature type="transmembrane region" description="Helical" evidence="2">
    <location>
        <begin position="154"/>
        <end position="170"/>
    </location>
</feature>